<dbReference type="VEuPathDB" id="ToxoDB:TGDOM2_360700"/>
<dbReference type="EMBL" id="AHZU02000949">
    <property type="protein sequence ID" value="KFG38249.1"/>
    <property type="molecule type" value="Genomic_DNA"/>
</dbReference>
<evidence type="ECO:0000313" key="2">
    <source>
        <dbReference type="Proteomes" id="UP000028837"/>
    </source>
</evidence>
<protein>
    <submittedName>
        <fullName evidence="1">Uncharacterized protein</fullName>
    </submittedName>
</protein>
<comment type="caution">
    <text evidence="1">The sequence shown here is derived from an EMBL/GenBank/DDBJ whole genome shotgun (WGS) entry which is preliminary data.</text>
</comment>
<evidence type="ECO:0000313" key="1">
    <source>
        <dbReference type="EMBL" id="KFG38249.1"/>
    </source>
</evidence>
<dbReference type="Proteomes" id="UP000028837">
    <property type="component" value="Unassembled WGS sequence"/>
</dbReference>
<gene>
    <name evidence="1" type="ORF">TGDOM2_360700</name>
</gene>
<name>A0A086K1I1_TOXGO</name>
<dbReference type="AlphaFoldDB" id="A0A086K1I1"/>
<sequence>MVRGQRRLAGLQRTGRVKCSAKELTKRSLRSKKGLFLDKKKLGTGEVAGARRTEIEAARKNLDNKRVEARVLRRRQGRACDKEGGGFLLVMMEETSFHFFCQNDAAKTKSPSAFVPPRRLSRGLAERARATGHMRPLCGVPGAQAAAPACAASKLLGGDV</sequence>
<reference evidence="1 2" key="1">
    <citation type="submission" date="2014-02" db="EMBL/GenBank/DDBJ databases">
        <authorList>
            <person name="Sibley D."/>
            <person name="Venepally P."/>
            <person name="Karamycheva S."/>
            <person name="Hadjithomas M."/>
            <person name="Khan A."/>
            <person name="Brunk B."/>
            <person name="Roos D."/>
            <person name="Caler E."/>
            <person name="Lorenzi H."/>
        </authorList>
    </citation>
    <scope>NUCLEOTIDE SEQUENCE [LARGE SCALE GENOMIC DNA]</scope>
    <source>
        <strain evidence="1 2">GAB2-2007-GAL-DOM2</strain>
    </source>
</reference>
<organism evidence="1 2">
    <name type="scientific">Toxoplasma gondii GAB2-2007-GAL-DOM2</name>
    <dbReference type="NCBI Taxonomy" id="1130820"/>
    <lineage>
        <taxon>Eukaryota</taxon>
        <taxon>Sar</taxon>
        <taxon>Alveolata</taxon>
        <taxon>Apicomplexa</taxon>
        <taxon>Conoidasida</taxon>
        <taxon>Coccidia</taxon>
        <taxon>Eucoccidiorida</taxon>
        <taxon>Eimeriorina</taxon>
        <taxon>Sarcocystidae</taxon>
        <taxon>Toxoplasma</taxon>
    </lineage>
</organism>
<proteinExistence type="predicted"/>
<accession>A0A086K1I1</accession>